<organism evidence="2 3">
    <name type="scientific">Mycena rosella</name>
    <name type="common">Pink bonnet</name>
    <name type="synonym">Agaricus rosellus</name>
    <dbReference type="NCBI Taxonomy" id="1033263"/>
    <lineage>
        <taxon>Eukaryota</taxon>
        <taxon>Fungi</taxon>
        <taxon>Dikarya</taxon>
        <taxon>Basidiomycota</taxon>
        <taxon>Agaricomycotina</taxon>
        <taxon>Agaricomycetes</taxon>
        <taxon>Agaricomycetidae</taxon>
        <taxon>Agaricales</taxon>
        <taxon>Marasmiineae</taxon>
        <taxon>Mycenaceae</taxon>
        <taxon>Mycena</taxon>
    </lineage>
</organism>
<evidence type="ECO:0000313" key="2">
    <source>
        <dbReference type="EMBL" id="KAJ7680060.1"/>
    </source>
</evidence>
<evidence type="ECO:0000259" key="1">
    <source>
        <dbReference type="Pfam" id="PF20236"/>
    </source>
</evidence>
<evidence type="ECO:0000313" key="3">
    <source>
        <dbReference type="Proteomes" id="UP001221757"/>
    </source>
</evidence>
<dbReference type="EMBL" id="JARKIE010000124">
    <property type="protein sequence ID" value="KAJ7680060.1"/>
    <property type="molecule type" value="Genomic_DNA"/>
</dbReference>
<name>A0AAD7D746_MYCRO</name>
<feature type="domain" description="DUF6593" evidence="1">
    <location>
        <begin position="9"/>
        <end position="173"/>
    </location>
</feature>
<dbReference type="Pfam" id="PF20236">
    <property type="entry name" value="DUF6593"/>
    <property type="match status" value="1"/>
</dbReference>
<gene>
    <name evidence="2" type="ORF">B0H17DRAFT_943550</name>
</gene>
<keyword evidence="3" id="KW-1185">Reference proteome</keyword>
<dbReference type="InterPro" id="IPR046528">
    <property type="entry name" value="DUF6593"/>
</dbReference>
<accession>A0AAD7D746</accession>
<proteinExistence type="predicted"/>
<dbReference type="Proteomes" id="UP001221757">
    <property type="component" value="Unassembled WGS sequence"/>
</dbReference>
<sequence>MHLYLTTSTPTNSIYTDESGALRYKVHTPMKPTDRTTAISRVVEGIPHRSDSADGQDEIDGERFANLAHIDWHPVKSSVIRFRGRELATQDSFAKKAWGGSARGHRVFTAQDGKEYKWVLGAETTHASGRPFDGEMPVARYHPKKLGLFSKSQKASLEVFSPFEEMADEIVASPEN</sequence>
<dbReference type="AlphaFoldDB" id="A0AAD7D746"/>
<protein>
    <recommendedName>
        <fullName evidence="1">DUF6593 domain-containing protein</fullName>
    </recommendedName>
</protein>
<comment type="caution">
    <text evidence="2">The sequence shown here is derived from an EMBL/GenBank/DDBJ whole genome shotgun (WGS) entry which is preliminary data.</text>
</comment>
<reference evidence="2" key="1">
    <citation type="submission" date="2023-03" db="EMBL/GenBank/DDBJ databases">
        <title>Massive genome expansion in bonnet fungi (Mycena s.s.) driven by repeated elements and novel gene families across ecological guilds.</title>
        <authorList>
            <consortium name="Lawrence Berkeley National Laboratory"/>
            <person name="Harder C.B."/>
            <person name="Miyauchi S."/>
            <person name="Viragh M."/>
            <person name="Kuo A."/>
            <person name="Thoen E."/>
            <person name="Andreopoulos B."/>
            <person name="Lu D."/>
            <person name="Skrede I."/>
            <person name="Drula E."/>
            <person name="Henrissat B."/>
            <person name="Morin E."/>
            <person name="Kohler A."/>
            <person name="Barry K."/>
            <person name="LaButti K."/>
            <person name="Morin E."/>
            <person name="Salamov A."/>
            <person name="Lipzen A."/>
            <person name="Mereny Z."/>
            <person name="Hegedus B."/>
            <person name="Baldrian P."/>
            <person name="Stursova M."/>
            <person name="Weitz H."/>
            <person name="Taylor A."/>
            <person name="Grigoriev I.V."/>
            <person name="Nagy L.G."/>
            <person name="Martin F."/>
            <person name="Kauserud H."/>
        </authorList>
    </citation>
    <scope>NUCLEOTIDE SEQUENCE</scope>
    <source>
        <strain evidence="2">CBHHK067</strain>
    </source>
</reference>